<protein>
    <recommendedName>
        <fullName evidence="6">Tyrosine-protein kinase ephrin type A/B receptor-like domain-containing protein</fullName>
    </recommendedName>
</protein>
<name>A0ABR1G5N8_AURAN</name>
<dbReference type="EMBL" id="JBBJCI010000093">
    <property type="protein sequence ID" value="KAK7248555.1"/>
    <property type="molecule type" value="Genomic_DNA"/>
</dbReference>
<feature type="region of interest" description="Disordered" evidence="1">
    <location>
        <begin position="466"/>
        <end position="492"/>
    </location>
</feature>
<evidence type="ECO:0000256" key="1">
    <source>
        <dbReference type="SAM" id="MobiDB-lite"/>
    </source>
</evidence>
<evidence type="ECO:0000313" key="5">
    <source>
        <dbReference type="Proteomes" id="UP001363151"/>
    </source>
</evidence>
<dbReference type="PANTHER" id="PTHR11319:SF35">
    <property type="entry name" value="OUTER MEMBRANE PROTEIN PMPC-RELATED"/>
    <property type="match status" value="1"/>
</dbReference>
<feature type="signal peptide" evidence="3">
    <location>
        <begin position="1"/>
        <end position="19"/>
    </location>
</feature>
<dbReference type="PANTHER" id="PTHR11319">
    <property type="entry name" value="G PROTEIN-COUPLED RECEPTOR-RELATED"/>
    <property type="match status" value="1"/>
</dbReference>
<evidence type="ECO:0008006" key="6">
    <source>
        <dbReference type="Google" id="ProtNLM"/>
    </source>
</evidence>
<reference evidence="4 5" key="1">
    <citation type="submission" date="2024-03" db="EMBL/GenBank/DDBJ databases">
        <title>Aureococcus anophagefferens CCMP1851 and Kratosvirus quantuckense: Draft genome of a second virus-susceptible host strain in the model system.</title>
        <authorList>
            <person name="Chase E."/>
            <person name="Truchon A.R."/>
            <person name="Schepens W."/>
            <person name="Wilhelm S.W."/>
        </authorList>
    </citation>
    <scope>NUCLEOTIDE SEQUENCE [LARGE SCALE GENOMIC DNA]</scope>
    <source>
        <strain evidence="4 5">CCMP1851</strain>
    </source>
</reference>
<dbReference type="SMART" id="SM01411">
    <property type="entry name" value="Ephrin_rec_like"/>
    <property type="match status" value="2"/>
</dbReference>
<dbReference type="InterPro" id="IPR005046">
    <property type="entry name" value="DUF285"/>
</dbReference>
<feature type="transmembrane region" description="Helical" evidence="2">
    <location>
        <begin position="779"/>
        <end position="797"/>
    </location>
</feature>
<dbReference type="SUPFAM" id="SSF57184">
    <property type="entry name" value="Growth factor receptor domain"/>
    <property type="match status" value="1"/>
</dbReference>
<proteinExistence type="predicted"/>
<keyword evidence="2" id="KW-1133">Transmembrane helix</keyword>
<keyword evidence="3" id="KW-0732">Signal</keyword>
<dbReference type="InterPro" id="IPR011889">
    <property type="entry name" value="Liste_lipo_26"/>
</dbReference>
<feature type="compositionally biased region" description="Pro residues" evidence="1">
    <location>
        <begin position="472"/>
        <end position="492"/>
    </location>
</feature>
<dbReference type="Proteomes" id="UP001363151">
    <property type="component" value="Unassembled WGS sequence"/>
</dbReference>
<organism evidence="4 5">
    <name type="scientific">Aureococcus anophagefferens</name>
    <name type="common">Harmful bloom alga</name>
    <dbReference type="NCBI Taxonomy" id="44056"/>
    <lineage>
        <taxon>Eukaryota</taxon>
        <taxon>Sar</taxon>
        <taxon>Stramenopiles</taxon>
        <taxon>Ochrophyta</taxon>
        <taxon>Pelagophyceae</taxon>
        <taxon>Pelagomonadales</taxon>
        <taxon>Pelagomonadaceae</taxon>
        <taxon>Aureococcus</taxon>
    </lineage>
</organism>
<evidence type="ECO:0000256" key="2">
    <source>
        <dbReference type="SAM" id="Phobius"/>
    </source>
</evidence>
<dbReference type="NCBIfam" id="TIGR02167">
    <property type="entry name" value="Liste_lipo_26"/>
    <property type="match status" value="11"/>
</dbReference>
<comment type="caution">
    <text evidence="4">The sequence shown here is derived from an EMBL/GenBank/DDBJ whole genome shotgun (WGS) entry which is preliminary data.</text>
</comment>
<evidence type="ECO:0000313" key="4">
    <source>
        <dbReference type="EMBL" id="KAK7248555.1"/>
    </source>
</evidence>
<sequence length="1289" mass="140504">MKSTLLLAAALCGPGAADARRLQTTFASKSDLETAVDAWLADSDAATTTYGHISTWDVSAVTDMSELFCGDSYCSNPNARSFNDDIGSWDTSSVTDMSQMFYLAIAFNQPIGAWNTASVTDMRYMFAIADAFDQDIGAWDTSAVTSMRYMFRSASAFNQDLGAWDTSAVTDMTYAFFIARAFDQDIGAWDTSSVTDMRYMFYSADAFDQDIGAWDTSSVTDMRYMFYSADAFDQDIGAWDTSSVTNMLRMFYDADAFNQDIGAWDTSSVTDMGSMFKVADVFDQDLGAWDTSSVTDMGSMFEEAYAFNQDIGGWDTSSVTSMLRMFYDADAFNQDIGTWDTSSVTDMSSMFSGADAFDQDIGAWDTSSVTNMLRMFYDADAFNQDIGTWDTSSVKSMGQMFWRADIFNQDIGAWDTSKVTNMGGMFLSASAFDQDLDWCISSSVSASDFATSSSCAVADCGVSFSSNCETPQPTPTPTPNPTTPKPTPAPSFPPTASVLAITSIGSASTCVHGIECELLWAYRGPGCATVEVALTDPDGNEVGSQTIANDGQQMQVVAGDAESNEFTLTLKCTDDGSLVDSIDFQSGYFTADSIECRPCPAGEFSDKPFNTACEACAPGRRQPAAGQKQCERCPASTYQPQSGQLGCDRCSSFQLGRTSRQGSTTCDFCEEGLYLADDDTAIDGSRCVSCPDHATCAEGTTIETIAVHDGCWRTTPGSSKVRECFREDACVGGAGNATRCADGYYKTLCAACERDFYRDMSTGQCHACDAAAARRFRHFFGFHLLLLALFVASPFLVTRAVRKAVRRAATRQLPAASSLKRPRKVIKVAPLYTDPGDVAAAEPKPEPEPAPGEDDSDDHTTMILPFDGAVTGAFYNDDDDGGGGGAAAEAPLPRTEPATTPRDFHGPRAESTSAELNRRVGPYDSEEEPLLERPPKTPRARPAVACVRSVPESVGDEAIVEAASVATGSTFQRIRRTKRDAFVYLVVAGDDLPDACRIGDATYAVTWSLEGEASPAADRAERILEPVRESLEASIADALEKSWGMDRFFQRFVAALEVKLPDVPDLADLRLVFEILDGMPTLASLRLDLVLDAVRSAFPSLEPPQLDGLLEILREVLPNLPEIVDLDALLAAVRAAFPSLKPPRLLDLLIILDVKYPSFERFDYDAIVSAIEEAIMAKVKILVVFLQTMSYLPDIYYHVHWPDQLTRVLNLFNPLNLDLFSLIHLECVVKKLSFYDRLLAVDDRTGSRVGGSRNRRRGFEDQAFACGDSFDDGRSLLVRLLHFLQDVQI</sequence>
<keyword evidence="2" id="KW-0812">Transmembrane</keyword>
<accession>A0ABR1G5N8</accession>
<dbReference type="Pfam" id="PF03382">
    <property type="entry name" value="DUF285"/>
    <property type="match status" value="3"/>
</dbReference>
<dbReference type="InterPro" id="IPR009030">
    <property type="entry name" value="Growth_fac_rcpt_cys_sf"/>
</dbReference>
<keyword evidence="5" id="KW-1185">Reference proteome</keyword>
<feature type="chain" id="PRO_5046854869" description="Tyrosine-protein kinase ephrin type A/B receptor-like domain-containing protein" evidence="3">
    <location>
        <begin position="20"/>
        <end position="1289"/>
    </location>
</feature>
<feature type="region of interest" description="Disordered" evidence="1">
    <location>
        <begin position="835"/>
        <end position="938"/>
    </location>
</feature>
<evidence type="ECO:0000256" key="3">
    <source>
        <dbReference type="SAM" id="SignalP"/>
    </source>
</evidence>
<dbReference type="Gene3D" id="2.10.50.10">
    <property type="entry name" value="Tumor Necrosis Factor Receptor, subunit A, domain 2"/>
    <property type="match status" value="1"/>
</dbReference>
<keyword evidence="2" id="KW-0472">Membrane</keyword>
<gene>
    <name evidence="4" type="ORF">SO694_00161037</name>
</gene>